<evidence type="ECO:0008006" key="4">
    <source>
        <dbReference type="Google" id="ProtNLM"/>
    </source>
</evidence>
<dbReference type="Gene3D" id="3.80.10.10">
    <property type="entry name" value="Ribonuclease Inhibitor"/>
    <property type="match status" value="1"/>
</dbReference>
<keyword evidence="1" id="KW-1133">Transmembrane helix</keyword>
<keyword evidence="3" id="KW-1185">Reference proteome</keyword>
<dbReference type="KEGG" id="abp:AGABI1DRAFT78924"/>
<dbReference type="GeneID" id="18831548"/>
<dbReference type="RefSeq" id="XP_007333156.1">
    <property type="nucleotide sequence ID" value="XM_007333094.1"/>
</dbReference>
<dbReference type="InterPro" id="IPR036047">
    <property type="entry name" value="F-box-like_dom_sf"/>
</dbReference>
<dbReference type="InterPro" id="IPR032675">
    <property type="entry name" value="LRR_dom_sf"/>
</dbReference>
<evidence type="ECO:0000256" key="1">
    <source>
        <dbReference type="SAM" id="Phobius"/>
    </source>
</evidence>
<dbReference type="SUPFAM" id="SSF81383">
    <property type="entry name" value="F-box domain"/>
    <property type="match status" value="1"/>
</dbReference>
<dbReference type="AlphaFoldDB" id="K5VP14"/>
<dbReference type="HOGENOM" id="CLU_614003_0_0_1"/>
<feature type="transmembrane region" description="Helical" evidence="1">
    <location>
        <begin position="461"/>
        <end position="488"/>
    </location>
</feature>
<dbReference type="Proteomes" id="UP000008493">
    <property type="component" value="Unassembled WGS sequence"/>
</dbReference>
<dbReference type="OrthoDB" id="3264508at2759"/>
<accession>K5VP14</accession>
<organism evidence="2 3">
    <name type="scientific">Agaricus bisporus var. burnettii (strain JB137-S8 / ATCC MYA-4627 / FGSC 10392)</name>
    <name type="common">White button mushroom</name>
    <dbReference type="NCBI Taxonomy" id="597362"/>
    <lineage>
        <taxon>Eukaryota</taxon>
        <taxon>Fungi</taxon>
        <taxon>Dikarya</taxon>
        <taxon>Basidiomycota</taxon>
        <taxon>Agaricomycotina</taxon>
        <taxon>Agaricomycetes</taxon>
        <taxon>Agaricomycetidae</taxon>
        <taxon>Agaricales</taxon>
        <taxon>Agaricineae</taxon>
        <taxon>Agaricaceae</taxon>
        <taxon>Agaricus</taxon>
    </lineage>
</organism>
<dbReference type="EMBL" id="JH971404">
    <property type="protein sequence ID" value="EKM76199.1"/>
    <property type="molecule type" value="Genomic_DNA"/>
</dbReference>
<protein>
    <recommendedName>
        <fullName evidence="4">F-box domain-containing protein</fullName>
    </recommendedName>
</protein>
<evidence type="ECO:0000313" key="2">
    <source>
        <dbReference type="EMBL" id="EKM76199.1"/>
    </source>
</evidence>
<dbReference type="InParanoid" id="K5VP14"/>
<name>K5VP14_AGABU</name>
<keyword evidence="1" id="KW-0472">Membrane</keyword>
<dbReference type="eggNOG" id="ENOG502SNQU">
    <property type="taxonomic scope" value="Eukaryota"/>
</dbReference>
<dbReference type="OMA" id="NCGSITP"/>
<gene>
    <name evidence="2" type="ORF">AGABI1DRAFT_78924</name>
</gene>
<reference evidence="3" key="1">
    <citation type="journal article" date="2012" name="Proc. Natl. Acad. Sci. U.S.A.">
        <title>Genome sequence of the button mushroom Agaricus bisporus reveals mechanisms governing adaptation to a humic-rich ecological niche.</title>
        <authorList>
            <person name="Morin E."/>
            <person name="Kohler A."/>
            <person name="Baker A.R."/>
            <person name="Foulongne-Oriol M."/>
            <person name="Lombard V."/>
            <person name="Nagy L.G."/>
            <person name="Ohm R.A."/>
            <person name="Patyshakuliyeva A."/>
            <person name="Brun A."/>
            <person name="Aerts A.L."/>
            <person name="Bailey A.M."/>
            <person name="Billette C."/>
            <person name="Coutinho P.M."/>
            <person name="Deakin G."/>
            <person name="Doddapaneni H."/>
            <person name="Floudas D."/>
            <person name="Grimwood J."/>
            <person name="Hilden K."/>
            <person name="Kuees U."/>
            <person name="LaButti K.M."/>
            <person name="Lapidus A."/>
            <person name="Lindquist E.A."/>
            <person name="Lucas S.M."/>
            <person name="Murat C."/>
            <person name="Riley R.W."/>
            <person name="Salamov A.A."/>
            <person name="Schmutz J."/>
            <person name="Subramanian V."/>
            <person name="Woesten H.A.B."/>
            <person name="Xu J."/>
            <person name="Eastwood D.C."/>
            <person name="Foster G.D."/>
            <person name="Sonnenberg A.S."/>
            <person name="Cullen D."/>
            <person name="de Vries R.P."/>
            <person name="Lundell T."/>
            <person name="Hibbett D.S."/>
            <person name="Henrissat B."/>
            <person name="Burton K.S."/>
            <person name="Kerrigan R.W."/>
            <person name="Challen M.P."/>
            <person name="Grigoriev I.V."/>
            <person name="Martin F."/>
        </authorList>
    </citation>
    <scope>NUCLEOTIDE SEQUENCE [LARGE SCALE GENOMIC DNA]</scope>
    <source>
        <strain evidence="3">JB137-S8 / ATCC MYA-4627 / FGSC 10392</strain>
    </source>
</reference>
<proteinExistence type="predicted"/>
<keyword evidence="1" id="KW-0812">Transmembrane</keyword>
<evidence type="ECO:0000313" key="3">
    <source>
        <dbReference type="Proteomes" id="UP000008493"/>
    </source>
</evidence>
<dbReference type="SUPFAM" id="SSF52047">
    <property type="entry name" value="RNI-like"/>
    <property type="match status" value="1"/>
</dbReference>
<sequence length="505" mass="57982">MDPHVANDFPNDILIIVLQSLGNDYHSLFRCALVNHAFYQAASKFLYRKVVLSPRYARIPSQDGGSDCSNLESATLPSYARFVEIIEISRYLSCRPPPANNLSEIIFDAITQFKNLRVGIFTPITFHEDVFTDAVDIPPTLQELVVNTSCTDEVRAPLLIQITGLSKLSIHSPTRAILQLLSDWLRRLSDTLTELHLKDNCGSVTPGVLRSFMPLLERNIQSLSIGLSYSLTDEDIFSVLHHLQKLRKVGLRYYWQLRQPRTLPRLARLRSFTGYHINYQTRYQVRSLCKWIRRAITSSPIESLHLIQDDPDQPIPESLDTSSSSSSSFDYDNDITISNNTGAYISFRSLIDHICSCHSKTLKILDMKNEYIDIKSLKNLIGCLSELEEMHICAGPHSLSVFKKHAPSSLYKLHTASFNIRNIRSSKRRVIDMELVTAIMRHGPPLLRRLSVNGQSWEVRFLFFLFFLYISYLQPPLIFFFFNLVLCVEFMENLKKRSYIRSSHP</sequence>